<comment type="caution">
    <text evidence="1">The sequence shown here is derived from an EMBL/GenBank/DDBJ whole genome shotgun (WGS) entry which is preliminary data.</text>
</comment>
<sequence>MGLGFSKLMAQRMLSMVLEAMIGSPVEGHNLRGRALVVHCDVLDRDLGHEVELVGVLDLRGLTYSDTMRPEICTVPDSKNLGRLNSSCTAMSGTP</sequence>
<dbReference type="AlphaFoldDB" id="A0A225VN69"/>
<evidence type="ECO:0000313" key="1">
    <source>
        <dbReference type="EMBL" id="OWZ06469.1"/>
    </source>
</evidence>
<reference evidence="2" key="1">
    <citation type="submission" date="2017-03" db="EMBL/GenBank/DDBJ databases">
        <title>Phytopthora megakarya and P. palmivora, two closely related causual agents of cacao black pod achieved similar genome size and gene model numbers by different mechanisms.</title>
        <authorList>
            <person name="Ali S."/>
            <person name="Shao J."/>
            <person name="Larry D.J."/>
            <person name="Kronmiller B."/>
            <person name="Shen D."/>
            <person name="Strem M.D."/>
            <person name="Melnick R.L."/>
            <person name="Guiltinan M.J."/>
            <person name="Tyler B.M."/>
            <person name="Meinhardt L.W."/>
            <person name="Bailey B.A."/>
        </authorList>
    </citation>
    <scope>NUCLEOTIDE SEQUENCE [LARGE SCALE GENOMIC DNA]</scope>
    <source>
        <strain evidence="2">zdho120</strain>
    </source>
</reference>
<gene>
    <name evidence="1" type="ORF">PHMEG_00021270</name>
</gene>
<evidence type="ECO:0000313" key="2">
    <source>
        <dbReference type="Proteomes" id="UP000198211"/>
    </source>
</evidence>
<dbReference type="OrthoDB" id="10444317at2759"/>
<organism evidence="1 2">
    <name type="scientific">Phytophthora megakarya</name>
    <dbReference type="NCBI Taxonomy" id="4795"/>
    <lineage>
        <taxon>Eukaryota</taxon>
        <taxon>Sar</taxon>
        <taxon>Stramenopiles</taxon>
        <taxon>Oomycota</taxon>
        <taxon>Peronosporomycetes</taxon>
        <taxon>Peronosporales</taxon>
        <taxon>Peronosporaceae</taxon>
        <taxon>Phytophthora</taxon>
    </lineage>
</organism>
<accession>A0A225VN69</accession>
<protein>
    <submittedName>
        <fullName evidence="1">Uncharacterized protein</fullName>
    </submittedName>
</protein>
<dbReference type="Proteomes" id="UP000198211">
    <property type="component" value="Unassembled WGS sequence"/>
</dbReference>
<name>A0A225VN69_9STRA</name>
<proteinExistence type="predicted"/>
<keyword evidence="2" id="KW-1185">Reference proteome</keyword>
<dbReference type="EMBL" id="NBNE01003948">
    <property type="protein sequence ID" value="OWZ06469.1"/>
    <property type="molecule type" value="Genomic_DNA"/>
</dbReference>